<dbReference type="GO" id="GO:0003677">
    <property type="term" value="F:DNA binding"/>
    <property type="evidence" value="ECO:0007669"/>
    <property type="project" value="UniProtKB-KW"/>
</dbReference>
<dbReference type="Gene3D" id="3.40.190.10">
    <property type="entry name" value="Periplasmic binding protein-like II"/>
    <property type="match status" value="2"/>
</dbReference>
<name>A0A1T5BJZ1_9SPHN</name>
<evidence type="ECO:0000256" key="4">
    <source>
        <dbReference type="ARBA" id="ARBA00023163"/>
    </source>
</evidence>
<feature type="domain" description="HTH lysR-type" evidence="5">
    <location>
        <begin position="8"/>
        <end position="65"/>
    </location>
</feature>
<evidence type="ECO:0000313" key="6">
    <source>
        <dbReference type="EMBL" id="SKB47339.1"/>
    </source>
</evidence>
<keyword evidence="2" id="KW-0805">Transcription regulation</keyword>
<comment type="similarity">
    <text evidence="1">Belongs to the LysR transcriptional regulatory family.</text>
</comment>
<dbReference type="InterPro" id="IPR000847">
    <property type="entry name" value="LysR_HTH_N"/>
</dbReference>
<dbReference type="CDD" id="cd08445">
    <property type="entry name" value="PBP2_BenM_CatM_CatR"/>
    <property type="match status" value="1"/>
</dbReference>
<evidence type="ECO:0000313" key="7">
    <source>
        <dbReference type="Proteomes" id="UP000189818"/>
    </source>
</evidence>
<dbReference type="Pfam" id="PF00126">
    <property type="entry name" value="HTH_1"/>
    <property type="match status" value="1"/>
</dbReference>
<dbReference type="InterPro" id="IPR005119">
    <property type="entry name" value="LysR_subst-bd"/>
</dbReference>
<evidence type="ECO:0000256" key="1">
    <source>
        <dbReference type="ARBA" id="ARBA00009437"/>
    </source>
</evidence>
<dbReference type="InterPro" id="IPR036388">
    <property type="entry name" value="WH-like_DNA-bd_sf"/>
</dbReference>
<dbReference type="Gene3D" id="1.10.10.10">
    <property type="entry name" value="Winged helix-like DNA-binding domain superfamily/Winged helix DNA-binding domain"/>
    <property type="match status" value="1"/>
</dbReference>
<evidence type="ECO:0000256" key="3">
    <source>
        <dbReference type="ARBA" id="ARBA00023125"/>
    </source>
</evidence>
<dbReference type="AlphaFoldDB" id="A0A1T5BJZ1"/>
<accession>A0A1T5BJZ1</accession>
<dbReference type="PANTHER" id="PTHR30346:SF17">
    <property type="entry name" value="LYSR FAMILY TRANSCRIPTIONAL REGULATOR"/>
    <property type="match status" value="1"/>
</dbReference>
<proteinExistence type="inferred from homology"/>
<keyword evidence="7" id="KW-1185">Reference proteome</keyword>
<dbReference type="PROSITE" id="PS50931">
    <property type="entry name" value="HTH_LYSR"/>
    <property type="match status" value="1"/>
</dbReference>
<dbReference type="PANTHER" id="PTHR30346">
    <property type="entry name" value="TRANSCRIPTIONAL DUAL REGULATOR HCAR-RELATED"/>
    <property type="match status" value="1"/>
</dbReference>
<dbReference type="FunFam" id="1.10.10.10:FF:000001">
    <property type="entry name" value="LysR family transcriptional regulator"/>
    <property type="match status" value="1"/>
</dbReference>
<dbReference type="SUPFAM" id="SSF46785">
    <property type="entry name" value="Winged helix' DNA-binding domain"/>
    <property type="match status" value="1"/>
</dbReference>
<evidence type="ECO:0000256" key="2">
    <source>
        <dbReference type="ARBA" id="ARBA00023015"/>
    </source>
</evidence>
<dbReference type="GO" id="GO:0003700">
    <property type="term" value="F:DNA-binding transcription factor activity"/>
    <property type="evidence" value="ECO:0007669"/>
    <property type="project" value="InterPro"/>
</dbReference>
<dbReference type="Proteomes" id="UP000189818">
    <property type="component" value="Unassembled WGS sequence"/>
</dbReference>
<evidence type="ECO:0000259" key="5">
    <source>
        <dbReference type="PROSITE" id="PS50931"/>
    </source>
</evidence>
<dbReference type="PRINTS" id="PR00039">
    <property type="entry name" value="HTHLYSR"/>
</dbReference>
<dbReference type="SUPFAM" id="SSF53850">
    <property type="entry name" value="Periplasmic binding protein-like II"/>
    <property type="match status" value="1"/>
</dbReference>
<protein>
    <submittedName>
        <fullName evidence="6">Transcriptional regulator, LysR family</fullName>
    </submittedName>
</protein>
<dbReference type="InterPro" id="IPR036390">
    <property type="entry name" value="WH_DNA-bd_sf"/>
</dbReference>
<keyword evidence="4" id="KW-0804">Transcription</keyword>
<dbReference type="STRING" id="439228.SAMN06295920_10358"/>
<sequence>MILVKYHMELRHLRYFVAVANERNFTRAAEVLNIAQPPLSRQIRQLEEEVAAELFDRDARPLRLTEAGRLLYEHAVHVLAGVDQLRGMMRDHAGKGRRRFVIGFVGSTLFGLLPEVIRRFRATADHVEVSVIECSTVEQIAALKEGRIDVGFGRLRFEDAAIRRIVLMEEPLVAVVPVDHPLTQVGRPLHLAELMEEPLIIYPRPARPSYADQILSIFHDLGLQPEMVQEVRELQTAIGLVAAHTGLSIVPESVQRLKRDDVAYLPIAEKAAHSPIMMIHRAGDISAELVRLIEISCELHASHREG</sequence>
<keyword evidence="3" id="KW-0238">DNA-binding</keyword>
<reference evidence="7" key="1">
    <citation type="submission" date="2017-02" db="EMBL/GenBank/DDBJ databases">
        <authorList>
            <person name="Varghese N."/>
            <person name="Submissions S."/>
        </authorList>
    </citation>
    <scope>NUCLEOTIDE SEQUENCE [LARGE SCALE GENOMIC DNA]</scope>
    <source>
        <strain evidence="7">UM2</strain>
    </source>
</reference>
<organism evidence="6 7">
    <name type="scientific">Rhizorhabdus histidinilytica</name>
    <dbReference type="NCBI Taxonomy" id="439228"/>
    <lineage>
        <taxon>Bacteria</taxon>
        <taxon>Pseudomonadati</taxon>
        <taxon>Pseudomonadota</taxon>
        <taxon>Alphaproteobacteria</taxon>
        <taxon>Sphingomonadales</taxon>
        <taxon>Sphingomonadaceae</taxon>
        <taxon>Rhizorhabdus</taxon>
    </lineage>
</organism>
<gene>
    <name evidence="6" type="ORF">SAMN06295920_10358</name>
</gene>
<dbReference type="EMBL" id="FUYM01000003">
    <property type="protein sequence ID" value="SKB47339.1"/>
    <property type="molecule type" value="Genomic_DNA"/>
</dbReference>
<dbReference type="Pfam" id="PF03466">
    <property type="entry name" value="LysR_substrate"/>
    <property type="match status" value="1"/>
</dbReference>
<dbReference type="GO" id="GO:0032993">
    <property type="term" value="C:protein-DNA complex"/>
    <property type="evidence" value="ECO:0007669"/>
    <property type="project" value="TreeGrafter"/>
</dbReference>